<dbReference type="SUPFAM" id="SSF47413">
    <property type="entry name" value="lambda repressor-like DNA-binding domains"/>
    <property type="match status" value="1"/>
</dbReference>
<reference evidence="3 4" key="1">
    <citation type="submission" date="2024-09" db="EMBL/GenBank/DDBJ databases">
        <authorList>
            <person name="Zhang Y."/>
        </authorList>
    </citation>
    <scope>NUCLEOTIDE SEQUENCE [LARGE SCALE GENOMIC DNA]</scope>
    <source>
        <strain evidence="3 4">ZJ318</strain>
    </source>
</reference>
<protein>
    <submittedName>
        <fullName evidence="3">XRE family transcriptional regulator</fullName>
    </submittedName>
</protein>
<dbReference type="CDD" id="cd00093">
    <property type="entry name" value="HTH_XRE"/>
    <property type="match status" value="1"/>
</dbReference>
<dbReference type="Proteomes" id="UP001576708">
    <property type="component" value="Unassembled WGS sequence"/>
</dbReference>
<sequence length="379" mass="42726">MSNAKVNKAMLTWARERSGYALHEFARKMNVTEQKVSQWEADEREITFVQAMAFADKAHVPFGFLFLSQPPVENLPIPDLRTVDSAELKRPSAELIDLLKNMLECQDWYRDYARNQLLQPVEIVGSFHIGQGIAAVVADMRSKLNIPPHPKRGNWDDYYRDLVRRIEALGILVMRQSSLGHHSRPFSVDEFRGFAMCDEFAPIIFVNHADAPGARLFTLIHELCHIWIGQTGLSDGDANSHRTEERFCNAVAAELLVPTDEFQALWRSDLDSWKQNLPDLEAHFHVSPWALARKALTLGLISQAEYGAFIKAQIDAFKEREASGSGPSYFKTKKAQISQLFSKAVVSEALNGKLLLRDAGWMLGMKPASVTKFAQELGV</sequence>
<comment type="similarity">
    <text evidence="1">Belongs to the short-chain fatty acyl-CoA assimilation regulator (ScfR) family.</text>
</comment>
<dbReference type="Gene3D" id="1.10.260.40">
    <property type="entry name" value="lambda repressor-like DNA-binding domains"/>
    <property type="match status" value="1"/>
</dbReference>
<proteinExistence type="inferred from homology"/>
<dbReference type="InterPro" id="IPR001387">
    <property type="entry name" value="Cro/C1-type_HTH"/>
</dbReference>
<evidence type="ECO:0000256" key="1">
    <source>
        <dbReference type="ARBA" id="ARBA00007227"/>
    </source>
</evidence>
<evidence type="ECO:0000313" key="3">
    <source>
        <dbReference type="EMBL" id="MFB2618406.1"/>
    </source>
</evidence>
<gene>
    <name evidence="3" type="ORF">ACE02W_01095</name>
</gene>
<dbReference type="RefSeq" id="WP_342200521.1">
    <property type="nucleotide sequence ID" value="NZ_JBCATE010000001.1"/>
</dbReference>
<dbReference type="EMBL" id="JBHFGU010000001">
    <property type="protein sequence ID" value="MFB2618406.1"/>
    <property type="molecule type" value="Genomic_DNA"/>
</dbReference>
<evidence type="ECO:0000313" key="4">
    <source>
        <dbReference type="Proteomes" id="UP001576708"/>
    </source>
</evidence>
<keyword evidence="4" id="KW-1185">Reference proteome</keyword>
<dbReference type="SMART" id="SM00530">
    <property type="entry name" value="HTH_XRE"/>
    <property type="match status" value="1"/>
</dbReference>
<evidence type="ECO:0000259" key="2">
    <source>
        <dbReference type="PROSITE" id="PS50943"/>
    </source>
</evidence>
<dbReference type="PANTHER" id="PTHR43236">
    <property type="entry name" value="ANTITOXIN HIGA1"/>
    <property type="match status" value="1"/>
</dbReference>
<name>A0ABV4VDP5_9GAMM</name>
<comment type="caution">
    <text evidence="3">The sequence shown here is derived from an EMBL/GenBank/DDBJ whole genome shotgun (WGS) entry which is preliminary data.</text>
</comment>
<dbReference type="Gene3D" id="1.10.10.2910">
    <property type="match status" value="1"/>
</dbReference>
<dbReference type="PROSITE" id="PS50943">
    <property type="entry name" value="HTH_CROC1"/>
    <property type="match status" value="1"/>
</dbReference>
<dbReference type="InterPro" id="IPR010359">
    <property type="entry name" value="IrrE_HExxH"/>
</dbReference>
<dbReference type="InterPro" id="IPR010982">
    <property type="entry name" value="Lambda_DNA-bd_dom_sf"/>
</dbReference>
<accession>A0ABV4VDP5</accession>
<dbReference type="InterPro" id="IPR052345">
    <property type="entry name" value="Rad_response_metalloprotease"/>
</dbReference>
<dbReference type="Pfam" id="PF06114">
    <property type="entry name" value="Peptidase_M78"/>
    <property type="match status" value="1"/>
</dbReference>
<dbReference type="PANTHER" id="PTHR43236:SF2">
    <property type="entry name" value="BLL0069 PROTEIN"/>
    <property type="match status" value="1"/>
</dbReference>
<feature type="domain" description="HTH cro/C1-type" evidence="2">
    <location>
        <begin position="14"/>
        <end position="65"/>
    </location>
</feature>
<organism evidence="3 4">
    <name type="scientific">Shewanella mangrovisoli</name>
    <dbReference type="NCBI Taxonomy" id="2864211"/>
    <lineage>
        <taxon>Bacteria</taxon>
        <taxon>Pseudomonadati</taxon>
        <taxon>Pseudomonadota</taxon>
        <taxon>Gammaproteobacteria</taxon>
        <taxon>Alteromonadales</taxon>
        <taxon>Shewanellaceae</taxon>
        <taxon>Shewanella</taxon>
    </lineage>
</organism>